<feature type="domain" description="Fibronectin type-III" evidence="2">
    <location>
        <begin position="1263"/>
        <end position="1349"/>
    </location>
</feature>
<sequence>MRGFKHYLSVIVVVAVLLQLLNITGLGLNQAFAASNAFYVSADDGNDSWTGTLSAPNSGLTDGPFKTISKAKSVVNAQIAASGMNADITVYVKGIHEALNGLTFGPSDSGVSGYNVVYTNYPGENATITGSSRLTGWTLDSGNVYKKTGVNWTFHTLYEDGVRSVKARYPNQLSSGANAYSRVADKVGTTSASKSQFIYASGDIPSVTSLTGLEVFIWPGSDSGEVNWKTNTISVSALDTTTRQVTLSSNAQYTIGAGSRYLVQGKKEFLDAPGEFYLDDANDTLYYWPRGSGSIENLVIEAPKTNHLLNFVGTSSTATVHNIRLEGLTIKNTDRDKDTIYMKYAQNITVKNSEVSNSGLSAVEFDTWAQNNVITGNHMFNLGYSGVKSWANSSTSVQVGNNEISNNYIHDVGQLNGEGSGIYLDKSSNNSIKNNRIFNASRWGISIYSPVSSATPAVATTDSQSNIIEYNDISNVNNDSQDTGAIYAFGMGPNNIIRNNIIHDNQVAFSFASGIYLDDDVYNTNVYNNILYNNNKQGKGPFTDVIAKGTANKFYNNIIADNDNYVDYGPGAFDTNKLGNHTNKDIEVTSNIVYNSTNQIYTFVNWQDDRYAKAENNTWYNANGIYGTRGMYYVDGGKTIEDWRHTLNDKYDQFSLTTDPLFVNAGSSDYRLRYDSPSYGLGFVDFNMEDIGLTSSYTLGNAEETLDRLFVRNSSDSVNDANLSLNVNATAQLSLKGRTTSGYIANLSNATVSYASNNTTVATVSSSGLITAKAAGVAKITTTVTKGGVTKTADMYVIVADALSSLSIAASETGMTVGGTVKLQTTGVTTQGQKLSLSSVSYSSSNTSVATVSSQGVVTGVAAGTATITASATVGGVTKNATINVGVYSATLKSISINFVNQMLQYGGTDQITVTGTLSDNSTADLTNATKQFSIDSTAATVNATTGAITAGNAPGSGRITVKVTLNGVTRTAADSVVVYGTEALPTGWSILNVGSAVGAASYSNNRFHIATNGNDINGTADDGTIMYQNVSSTNFSVVTRIDNVSYSHPNAAAGPDIREDATAGSKSAFIRITADGGGRLLYRTAAGGSTSQIYFSSNVSFPADVKLERSGDTFIASYWENGNWKEQARATITMNTAVNAGLGTISHDPHDYSLIDSSYMCLTTIACKPMAPIQAQPVSGDTQIKVSWGNVDGATGYKVKYGTTSGSYTSTTDVGNVTSKTLTGLTNNTTYYMIVTAYNATGESIVSNEMNTKPFSASSLAAPSLNNPTTSDAQVGLSWSAVSGATGYKVKYGTASGSYSTTVSVGNVTSYTVSSLTNGTTYYFVVTATNSTVESAYSNEKNAVPNVGLPAAPVQNSAVPGNTKVDLSWGAVTGATGYKIKYGTTSGSYSTTITAGNVTSYSVTGLTNGTTYYFVVTATNSAGESASSNEKSAAPIAPPASPVQNAPTAGDSQVTVNWSASTGATGYNVKYGTTSGTYSTTVNAGNVTNTTITGLTNGTTYYFVVTATNTAGESGNSTEKSATPNVSIPTAPVQNAPSAGDAQVTVNWSASIGATGYKVKYGTTSGSYSTTVTLGNVTSTTISSLTNGTTYYFVVTATNSAGESGNSTEKSATPSAATWTGLDIGTTGGSWSQSSGVYTVTGAGNEALATKDQFYYVYQQVSGDFSMSVKVETVQNTNAAAAAGIMIRQSTSDNVQEAYIGYQYNGSIQVGSRATVGGNESNTAYASNSAYHYLKVTKSGSTFTFYKSTDGVAWTTMTTKTVSLTDPFDIGLYVSAKNSFTLNTSTISNVVIN</sequence>
<evidence type="ECO:0000313" key="4">
    <source>
        <dbReference type="Proteomes" id="UP001304650"/>
    </source>
</evidence>
<dbReference type="InterPro" id="IPR039448">
    <property type="entry name" value="Beta_helix"/>
</dbReference>
<accession>A0AA96RJC5</accession>
<dbReference type="KEGG" id="proo:MJB10_03660"/>
<dbReference type="InterPro" id="IPR012334">
    <property type="entry name" value="Pectin_lyas_fold"/>
</dbReference>
<dbReference type="SUPFAM" id="SSF51126">
    <property type="entry name" value="Pectin lyase-like"/>
    <property type="match status" value="1"/>
</dbReference>
<dbReference type="InterPro" id="IPR006626">
    <property type="entry name" value="PbH1"/>
</dbReference>
<dbReference type="PROSITE" id="PS50853">
    <property type="entry name" value="FN3"/>
    <property type="match status" value="5"/>
</dbReference>
<feature type="domain" description="Fibronectin type-III" evidence="2">
    <location>
        <begin position="1530"/>
        <end position="1619"/>
    </location>
</feature>
<dbReference type="Pfam" id="PF00041">
    <property type="entry name" value="fn3"/>
    <property type="match status" value="5"/>
</dbReference>
<evidence type="ECO:0000259" key="2">
    <source>
        <dbReference type="PROSITE" id="PS50853"/>
    </source>
</evidence>
<dbReference type="EMBL" id="CP130319">
    <property type="protein sequence ID" value="WNR45243.1"/>
    <property type="molecule type" value="Genomic_DNA"/>
</dbReference>
<dbReference type="Gene3D" id="2.60.40.1080">
    <property type="match status" value="3"/>
</dbReference>
<proteinExistence type="predicted"/>
<dbReference type="InterPro" id="IPR009784">
    <property type="entry name" value="DUF1349"/>
</dbReference>
<dbReference type="SUPFAM" id="SSF49899">
    <property type="entry name" value="Concanavalin A-like lectins/glucanases"/>
    <property type="match status" value="1"/>
</dbReference>
<dbReference type="InterPro" id="IPR013320">
    <property type="entry name" value="ConA-like_dom_sf"/>
</dbReference>
<feature type="domain" description="Fibronectin type-III" evidence="2">
    <location>
        <begin position="1442"/>
        <end position="1528"/>
    </location>
</feature>
<dbReference type="NCBIfam" id="TIGR03804">
    <property type="entry name" value="para_beta_helix"/>
    <property type="match status" value="1"/>
</dbReference>
<dbReference type="InterPro" id="IPR003343">
    <property type="entry name" value="Big_2"/>
</dbReference>
<keyword evidence="4" id="KW-1185">Reference proteome</keyword>
<dbReference type="RefSeq" id="WP_314801828.1">
    <property type="nucleotide sequence ID" value="NZ_CP130319.1"/>
</dbReference>
<dbReference type="PANTHER" id="PTHR36453">
    <property type="entry name" value="SECRETED PROTEIN-RELATED"/>
    <property type="match status" value="1"/>
</dbReference>
<feature type="region of interest" description="Disordered" evidence="1">
    <location>
        <begin position="1426"/>
        <end position="1452"/>
    </location>
</feature>
<dbReference type="InterPro" id="IPR011050">
    <property type="entry name" value="Pectin_lyase_fold/virulence"/>
</dbReference>
<dbReference type="SMART" id="SM00635">
    <property type="entry name" value="BID_2"/>
    <property type="match status" value="3"/>
</dbReference>
<dbReference type="CDD" id="cd00063">
    <property type="entry name" value="FN3"/>
    <property type="match status" value="4"/>
</dbReference>
<dbReference type="PANTHER" id="PTHR36453:SF1">
    <property type="entry name" value="RIGHT HANDED BETA HELIX DOMAIN-CONTAINING PROTEIN"/>
    <property type="match status" value="1"/>
</dbReference>
<evidence type="ECO:0000256" key="1">
    <source>
        <dbReference type="SAM" id="MobiDB-lite"/>
    </source>
</evidence>
<dbReference type="SUPFAM" id="SSF49373">
    <property type="entry name" value="Invasin/intimin cell-adhesion fragments"/>
    <property type="match status" value="2"/>
</dbReference>
<dbReference type="InterPro" id="IPR008964">
    <property type="entry name" value="Invasin/intimin_cell_adhesion"/>
</dbReference>
<feature type="domain" description="Fibronectin type-III" evidence="2">
    <location>
        <begin position="1351"/>
        <end position="1440"/>
    </location>
</feature>
<protein>
    <submittedName>
        <fullName evidence="3">Fibronectin type III domain-containing protein</fullName>
    </submittedName>
</protein>
<dbReference type="Gene3D" id="2.60.40.10">
    <property type="entry name" value="Immunoglobulins"/>
    <property type="match status" value="5"/>
</dbReference>
<dbReference type="Proteomes" id="UP001304650">
    <property type="component" value="Chromosome"/>
</dbReference>
<reference evidence="3" key="1">
    <citation type="submission" date="2022-02" db="EMBL/GenBank/DDBJ databases">
        <title>Paenibacillus sp. MBLB1832 Whole Genome Shotgun Sequencing.</title>
        <authorList>
            <person name="Hwang C.Y."/>
            <person name="Cho E.-S."/>
            <person name="Seo M.-J."/>
        </authorList>
    </citation>
    <scope>NUCLEOTIDE SEQUENCE</scope>
    <source>
        <strain evidence="3">MBLB1832</strain>
    </source>
</reference>
<evidence type="ECO:0000313" key="3">
    <source>
        <dbReference type="EMBL" id="WNR45243.1"/>
    </source>
</evidence>
<dbReference type="Pfam" id="PF02368">
    <property type="entry name" value="Big_2"/>
    <property type="match status" value="2"/>
</dbReference>
<dbReference type="SMART" id="SM00710">
    <property type="entry name" value="PbH1"/>
    <property type="match status" value="8"/>
</dbReference>
<dbReference type="InterPro" id="IPR013783">
    <property type="entry name" value="Ig-like_fold"/>
</dbReference>
<dbReference type="InterPro" id="IPR003961">
    <property type="entry name" value="FN3_dom"/>
</dbReference>
<gene>
    <name evidence="3" type="ORF">MJB10_03660</name>
</gene>
<dbReference type="InterPro" id="IPR036116">
    <property type="entry name" value="FN3_sf"/>
</dbReference>
<feature type="domain" description="Fibronectin type-III" evidence="2">
    <location>
        <begin position="1170"/>
        <end position="1260"/>
    </location>
</feature>
<dbReference type="SMART" id="SM00060">
    <property type="entry name" value="FN3"/>
    <property type="match status" value="5"/>
</dbReference>
<organism evidence="3 4">
    <name type="scientific">Paenibacillus roseopurpureus</name>
    <dbReference type="NCBI Taxonomy" id="2918901"/>
    <lineage>
        <taxon>Bacteria</taxon>
        <taxon>Bacillati</taxon>
        <taxon>Bacillota</taxon>
        <taxon>Bacilli</taxon>
        <taxon>Bacillales</taxon>
        <taxon>Paenibacillaceae</taxon>
        <taxon>Paenibacillus</taxon>
    </lineage>
</organism>
<dbReference type="InterPro" id="IPR022441">
    <property type="entry name" value="Para_beta_helix_rpt-2"/>
</dbReference>
<dbReference type="Pfam" id="PF13229">
    <property type="entry name" value="Beta_helix"/>
    <property type="match status" value="1"/>
</dbReference>
<dbReference type="Gene3D" id="2.160.20.10">
    <property type="entry name" value="Single-stranded right-handed beta-helix, Pectin lyase-like"/>
    <property type="match status" value="2"/>
</dbReference>
<dbReference type="Gene3D" id="2.60.120.200">
    <property type="match status" value="2"/>
</dbReference>
<dbReference type="Pfam" id="PF07081">
    <property type="entry name" value="DUF1349"/>
    <property type="match status" value="1"/>
</dbReference>
<dbReference type="SUPFAM" id="SSF49265">
    <property type="entry name" value="Fibronectin type III"/>
    <property type="match status" value="3"/>
</dbReference>
<name>A0AA96RJC5_9BACL</name>